<protein>
    <submittedName>
        <fullName evidence="2">Uncharacterized protein</fullName>
    </submittedName>
</protein>
<proteinExistence type="predicted"/>
<accession>A0ABR1VC82</accession>
<sequence length="172" mass="18172">MAPRKDDKMSSHNSDGGLDGAGSRKERRNSAPGGIRLDKMTPEENQQRRLDREARRAPKRSRDESSGADTGGDTATAAAAADGLGAATNPAVRDPKRRRLQSPSGDDVDDVPMTDGRQSPSPPASAAEQQQASPGSSSSAQYPGRFSQAGSGSKMPSDGEEEEEDDNDYHMS</sequence>
<reference evidence="2 3" key="1">
    <citation type="submission" date="2023-01" db="EMBL/GenBank/DDBJ databases">
        <title>Analysis of 21 Apiospora genomes using comparative genomics revels a genus with tremendous synthesis potential of carbohydrate active enzymes and secondary metabolites.</title>
        <authorList>
            <person name="Sorensen T."/>
        </authorList>
    </citation>
    <scope>NUCLEOTIDE SEQUENCE [LARGE SCALE GENOMIC DNA]</scope>
    <source>
        <strain evidence="2 3">CBS 135458</strain>
    </source>
</reference>
<evidence type="ECO:0000313" key="3">
    <source>
        <dbReference type="Proteomes" id="UP001480595"/>
    </source>
</evidence>
<comment type="caution">
    <text evidence="2">The sequence shown here is derived from an EMBL/GenBank/DDBJ whole genome shotgun (WGS) entry which is preliminary data.</text>
</comment>
<dbReference type="RefSeq" id="XP_066716110.1">
    <property type="nucleotide sequence ID" value="XM_066856841.1"/>
</dbReference>
<feature type="compositionally biased region" description="Acidic residues" evidence="1">
    <location>
        <begin position="158"/>
        <end position="172"/>
    </location>
</feature>
<feature type="compositionally biased region" description="Basic and acidic residues" evidence="1">
    <location>
        <begin position="1"/>
        <end position="10"/>
    </location>
</feature>
<evidence type="ECO:0000313" key="2">
    <source>
        <dbReference type="EMBL" id="KAK8068816.1"/>
    </source>
</evidence>
<feature type="compositionally biased region" description="Low complexity" evidence="1">
    <location>
        <begin position="124"/>
        <end position="143"/>
    </location>
</feature>
<evidence type="ECO:0000256" key="1">
    <source>
        <dbReference type="SAM" id="MobiDB-lite"/>
    </source>
</evidence>
<gene>
    <name evidence="2" type="ORF">PG994_005432</name>
</gene>
<name>A0ABR1VC82_9PEZI</name>
<organism evidence="2 3">
    <name type="scientific">Apiospora phragmitis</name>
    <dbReference type="NCBI Taxonomy" id="2905665"/>
    <lineage>
        <taxon>Eukaryota</taxon>
        <taxon>Fungi</taxon>
        <taxon>Dikarya</taxon>
        <taxon>Ascomycota</taxon>
        <taxon>Pezizomycotina</taxon>
        <taxon>Sordariomycetes</taxon>
        <taxon>Xylariomycetidae</taxon>
        <taxon>Amphisphaeriales</taxon>
        <taxon>Apiosporaceae</taxon>
        <taxon>Apiospora</taxon>
    </lineage>
</organism>
<dbReference type="GeneID" id="92089904"/>
<keyword evidence="3" id="KW-1185">Reference proteome</keyword>
<feature type="compositionally biased region" description="Low complexity" evidence="1">
    <location>
        <begin position="67"/>
        <end position="88"/>
    </location>
</feature>
<dbReference type="Proteomes" id="UP001480595">
    <property type="component" value="Unassembled WGS sequence"/>
</dbReference>
<feature type="region of interest" description="Disordered" evidence="1">
    <location>
        <begin position="1"/>
        <end position="172"/>
    </location>
</feature>
<feature type="compositionally biased region" description="Basic and acidic residues" evidence="1">
    <location>
        <begin position="36"/>
        <end position="65"/>
    </location>
</feature>
<dbReference type="EMBL" id="JAQQWL010000006">
    <property type="protein sequence ID" value="KAK8068816.1"/>
    <property type="molecule type" value="Genomic_DNA"/>
</dbReference>